<dbReference type="Pfam" id="PF13620">
    <property type="entry name" value="CarboxypepD_reg"/>
    <property type="match status" value="1"/>
</dbReference>
<dbReference type="GO" id="GO:0004180">
    <property type="term" value="F:carboxypeptidase activity"/>
    <property type="evidence" value="ECO:0007669"/>
    <property type="project" value="UniProtKB-KW"/>
</dbReference>
<dbReference type="InterPro" id="IPR039426">
    <property type="entry name" value="TonB-dep_rcpt-like"/>
</dbReference>
<dbReference type="GO" id="GO:0015344">
    <property type="term" value="F:siderophore uptake transmembrane transporter activity"/>
    <property type="evidence" value="ECO:0007669"/>
    <property type="project" value="TreeGrafter"/>
</dbReference>
<dbReference type="Proteomes" id="UP000199024">
    <property type="component" value="Unassembled WGS sequence"/>
</dbReference>
<evidence type="ECO:0000313" key="8">
    <source>
        <dbReference type="EMBL" id="SFS18240.1"/>
    </source>
</evidence>
<dbReference type="PANTHER" id="PTHR30069">
    <property type="entry name" value="TONB-DEPENDENT OUTER MEMBRANE RECEPTOR"/>
    <property type="match status" value="1"/>
</dbReference>
<organism evidence="8 9">
    <name type="scientific">Granulicella pectinivorans</name>
    <dbReference type="NCBI Taxonomy" id="474950"/>
    <lineage>
        <taxon>Bacteria</taxon>
        <taxon>Pseudomonadati</taxon>
        <taxon>Acidobacteriota</taxon>
        <taxon>Terriglobia</taxon>
        <taxon>Terriglobales</taxon>
        <taxon>Acidobacteriaceae</taxon>
        <taxon>Granulicella</taxon>
    </lineage>
</organism>
<dbReference type="AlphaFoldDB" id="A0A1I6MR75"/>
<keyword evidence="2" id="KW-0813">Transport</keyword>
<protein>
    <submittedName>
        <fullName evidence="8">Carboxypeptidase regulatory-like domain-containing protein</fullName>
    </submittedName>
</protein>
<comment type="subcellular location">
    <subcellularLocation>
        <location evidence="1">Cell outer membrane</location>
        <topology evidence="1">Multi-pass membrane protein</topology>
    </subcellularLocation>
</comment>
<dbReference type="SUPFAM" id="SSF49464">
    <property type="entry name" value="Carboxypeptidase regulatory domain-like"/>
    <property type="match status" value="1"/>
</dbReference>
<evidence type="ECO:0000256" key="1">
    <source>
        <dbReference type="ARBA" id="ARBA00004571"/>
    </source>
</evidence>
<reference evidence="8 9" key="1">
    <citation type="submission" date="2016-10" db="EMBL/GenBank/DDBJ databases">
        <authorList>
            <person name="de Groot N.N."/>
        </authorList>
    </citation>
    <scope>NUCLEOTIDE SEQUENCE [LARGE SCALE GENOMIC DNA]</scope>
    <source>
        <strain evidence="8 9">DSM 21001</strain>
    </source>
</reference>
<keyword evidence="4" id="KW-0812">Transmembrane</keyword>
<keyword evidence="6" id="KW-0998">Cell outer membrane</keyword>
<name>A0A1I6MR75_9BACT</name>
<evidence type="ECO:0000256" key="6">
    <source>
        <dbReference type="ARBA" id="ARBA00023237"/>
    </source>
</evidence>
<evidence type="ECO:0000313" key="9">
    <source>
        <dbReference type="Proteomes" id="UP000199024"/>
    </source>
</evidence>
<dbReference type="Gene3D" id="2.40.170.20">
    <property type="entry name" value="TonB-dependent receptor, beta-barrel domain"/>
    <property type="match status" value="1"/>
</dbReference>
<dbReference type="SUPFAM" id="SSF56935">
    <property type="entry name" value="Porins"/>
    <property type="match status" value="1"/>
</dbReference>
<dbReference type="InterPro" id="IPR008969">
    <property type="entry name" value="CarboxyPept-like_regulatory"/>
</dbReference>
<keyword evidence="8" id="KW-0645">Protease</keyword>
<proteinExistence type="predicted"/>
<evidence type="ECO:0000256" key="4">
    <source>
        <dbReference type="ARBA" id="ARBA00022692"/>
    </source>
</evidence>
<dbReference type="Pfam" id="PF25183">
    <property type="entry name" value="OMP_b-brl_4"/>
    <property type="match status" value="1"/>
</dbReference>
<dbReference type="GO" id="GO:0044718">
    <property type="term" value="P:siderophore transmembrane transport"/>
    <property type="evidence" value="ECO:0007669"/>
    <property type="project" value="TreeGrafter"/>
</dbReference>
<dbReference type="Gene3D" id="2.60.40.1120">
    <property type="entry name" value="Carboxypeptidase-like, regulatory domain"/>
    <property type="match status" value="1"/>
</dbReference>
<evidence type="ECO:0000256" key="3">
    <source>
        <dbReference type="ARBA" id="ARBA00022452"/>
    </source>
</evidence>
<dbReference type="STRING" id="474950.SAMN05421771_3392"/>
<keyword evidence="3" id="KW-1134">Transmembrane beta strand</keyword>
<keyword evidence="9" id="KW-1185">Reference proteome</keyword>
<keyword evidence="8" id="KW-0378">Hydrolase</keyword>
<dbReference type="PANTHER" id="PTHR30069:SF46">
    <property type="entry name" value="OAR PROTEIN"/>
    <property type="match status" value="1"/>
</dbReference>
<accession>A0A1I6MR75</accession>
<dbReference type="InterPro" id="IPR057601">
    <property type="entry name" value="Oar-like_b-barrel"/>
</dbReference>
<keyword evidence="5" id="KW-0472">Membrane</keyword>
<keyword evidence="8" id="KW-0121">Carboxypeptidase</keyword>
<gene>
    <name evidence="8" type="ORF">SAMN05421771_3392</name>
</gene>
<evidence type="ECO:0000259" key="7">
    <source>
        <dbReference type="Pfam" id="PF25183"/>
    </source>
</evidence>
<sequence length="1139" mass="122570">MREMSRSKETWRSMERMSPRRLRHVAGMTLLVILLACVPAALSQGITGTITGTVTDPTGAVIAGATVTITQTETNAVHTVTTSDAGTYTVPQLPSGHYTVKVDKDFFKGFKQSAITLSIDQIVQVNAQLAVGSKQDTVEVTATAPVIQKDDSSVGSVIDSQAIQNTPLNGRLSIVGLIALAPGVQGAGAQDQLATRGVTAAVGTGGRNAYGSLGSTLDGVTNQEVTLQRGEGEVPSLDAIAEFKFLSTGAPAEFNQPAQLVVVSASGTNTLHGEAFEYNRSKGTGAKTNFLGTGQAPARPPYQRNEYGGNLSGPVLIPHVYNGKDRTFFFAAFEGFHLTQSYPLTSQQPTLKMRGGDFSELLAGGACNSTSTSILIKDPTTGLPYAGNIITNLNPVDQQLLNILYPKPTQSGCGTNTFEQVQELSQSTRFSLRLDHKINDTNQIRFTWLRAFYGPNATQGSTSLQGGNAQDGEHNSNFILGYTHTFSPTLVLDTYGSYFHLPIYRTPQNYQTNFSNIIPGLGAELIQGAPQITITNITGVSESGSKDLEQDAQVNAVVTKVFAKHSVKAGFSYLYDNHWNDSASSPQRGSFSFTGRYTGYALADFIAGYPVSTGLPTPNNYIVRNISSQYGAFLQDDWKVTSKLTLNLGIRYDLNWFRDNPYGNNSLYIPSLQKVVVFAKAYPASAIPAYLNNPSISFALAPTVGLSTNVFDYLGQNKKNFAPRTGFAYEAFPNTVVRGAFGIYFNLLPSSYIDSAAFGTLPFAGAQTYTNSSSSTPTFSMNAPFSATGAFSANPSVSTQGPLKTPYTEEYNLAVEHQFHNGFDLRVGYVGQHNLKQNNHGGPGTTEPNINLANPPVVGVSAQSTNLVQPFSAITQLIYPIYHSTMNSLQVGLHKQYRHGFAFGAEYSWTRVLGTENIENPSGANSTDSYGPISGIAPQVLTVNYSYVLPFGRGQALLGGVGNLVDKLVSGWQISGISTFQNGQPFSVTYTAPGITGLVSGRADRVAGVPLYPSNKTRSAWFNTAAFAAPQCYNATGIFACSTYKSTFPTSYALYGNSGYDLLRGPRFQDWDMSLQKNIAFKERYKVQLRADSFNVFNHPNLGTPNANISNSNVGTITSVSGTPAYEQRTVEFAAKFMF</sequence>
<evidence type="ECO:0000256" key="5">
    <source>
        <dbReference type="ARBA" id="ARBA00023136"/>
    </source>
</evidence>
<dbReference type="InterPro" id="IPR036942">
    <property type="entry name" value="Beta-barrel_TonB_sf"/>
</dbReference>
<feature type="domain" description="TonB-dependent transporter Oar-like beta-barrel" evidence="7">
    <location>
        <begin position="264"/>
        <end position="1130"/>
    </location>
</feature>
<evidence type="ECO:0000256" key="2">
    <source>
        <dbReference type="ARBA" id="ARBA00022448"/>
    </source>
</evidence>
<dbReference type="EMBL" id="FOZL01000001">
    <property type="protein sequence ID" value="SFS18240.1"/>
    <property type="molecule type" value="Genomic_DNA"/>
</dbReference>
<dbReference type="GO" id="GO:0009279">
    <property type="term" value="C:cell outer membrane"/>
    <property type="evidence" value="ECO:0007669"/>
    <property type="project" value="UniProtKB-SubCell"/>
</dbReference>